<feature type="signal peptide" evidence="1">
    <location>
        <begin position="1"/>
        <end position="21"/>
    </location>
</feature>
<protein>
    <submittedName>
        <fullName evidence="2">Uncharacterized protein</fullName>
    </submittedName>
</protein>
<dbReference type="RefSeq" id="WP_305174140.1">
    <property type="nucleotide sequence ID" value="NZ_JAUUDS010000009.1"/>
</dbReference>
<comment type="caution">
    <text evidence="2">The sequence shown here is derived from an EMBL/GenBank/DDBJ whole genome shotgun (WGS) entry which is preliminary data.</text>
</comment>
<proteinExistence type="predicted"/>
<keyword evidence="1" id="KW-0732">Signal</keyword>
<evidence type="ECO:0000313" key="3">
    <source>
        <dbReference type="Proteomes" id="UP001230685"/>
    </source>
</evidence>
<feature type="chain" id="PRO_5045409154" evidence="1">
    <location>
        <begin position="22"/>
        <end position="785"/>
    </location>
</feature>
<gene>
    <name evidence="2" type="ORF">Q5H91_14405</name>
</gene>
<organism evidence="2 3">
    <name type="scientific">Sphingomonas aurea</name>
    <dbReference type="NCBI Taxonomy" id="3063994"/>
    <lineage>
        <taxon>Bacteria</taxon>
        <taxon>Pseudomonadati</taxon>
        <taxon>Pseudomonadota</taxon>
        <taxon>Alphaproteobacteria</taxon>
        <taxon>Sphingomonadales</taxon>
        <taxon>Sphingomonadaceae</taxon>
        <taxon>Sphingomonas</taxon>
    </lineage>
</organism>
<reference evidence="2 3" key="1">
    <citation type="submission" date="2023-07" db="EMBL/GenBank/DDBJ databases">
        <authorList>
            <person name="Kim M.K."/>
        </authorList>
    </citation>
    <scope>NUCLEOTIDE SEQUENCE [LARGE SCALE GENOMIC DNA]</scope>
    <source>
        <strain evidence="2 3">KR1UV-12</strain>
    </source>
</reference>
<dbReference type="Proteomes" id="UP001230685">
    <property type="component" value="Unassembled WGS sequence"/>
</dbReference>
<evidence type="ECO:0000313" key="2">
    <source>
        <dbReference type="EMBL" id="MDP1028412.1"/>
    </source>
</evidence>
<accession>A0ABT9EN73</accession>
<keyword evidence="3" id="KW-1185">Reference proteome</keyword>
<name>A0ABT9EN73_9SPHN</name>
<dbReference type="EMBL" id="JAUUDS010000009">
    <property type="protein sequence ID" value="MDP1028412.1"/>
    <property type="molecule type" value="Genomic_DNA"/>
</dbReference>
<evidence type="ECO:0000256" key="1">
    <source>
        <dbReference type="SAM" id="SignalP"/>
    </source>
</evidence>
<sequence>MILRAGMVAASALATAVAAQVAPYDLAGPRLNVTVTHGDGQGATTLPIAAVPNLTAGDRLTITADLPQDQSAHYLLVVAFLRGATNPPPKKWFFEGETWKAKGRTLRITVPDGAQQAIAFLAPATGGDFGTVVDAVRGRPGAFVRASQDLNQASLDRARLDAYVAGINARDTEGGVRLEQVSPLLARSLSIRLKDDCLTKPAELQAGCLTGGSDALVLSDGHSSSIAEALTGTPTDLAYQLSATPQGGYGYYSPYIGVVRDVARILGAFRTANYQYIPALATHDGDGLKLLLNAVPSFGKPKSVLVAALPAVAPPSPPPLRATHPGVAYCLTRPGLVLPVEGAPLIHATAYARDLALRVTAKDGREVDLPLVPDAEQGGVRVRTDALKPDRFDAELTGRLHGRWGFEPFEGPRFALQNPQGSNWRAPDKAGDGSGELVVGRDNPLPLAGAGGACVDAMTLKLANGTTRPVAWEAKKGGGVIATLPLAGVAPGDMSLRVQLAGMTEPATIPLTAYAEAGRIDGFTLHAGDRDGVLTGARLDMVKGLSVDGKTFRPGALVRVAGGDRLTMTADAVPALADGKSGRVTLADGRTAAVKVTLAPARPAATLIARTVTPPDGALTVALPDGVVSQRDRLTFSVRAGEATRFAPGDRVEVAAGDATATVPLRLQDAGVAIASLAPGEALGAGTAGPLRFRVVQGDAAGDWQPLGTLVRVPVLRAAACADRCTLSGRDLFLLSAAGPVTVPEGFTGETLTLPTEAAKDARLALTLRDDPAVAASVAVTAKGG</sequence>